<evidence type="ECO:0000256" key="1">
    <source>
        <dbReference type="SAM" id="MobiDB-lite"/>
    </source>
</evidence>
<feature type="region of interest" description="Disordered" evidence="1">
    <location>
        <begin position="159"/>
        <end position="187"/>
    </location>
</feature>
<keyword evidence="2" id="KW-0472">Membrane</keyword>
<protein>
    <submittedName>
        <fullName evidence="3">Auxin response factor 2</fullName>
    </submittedName>
</protein>
<accession>A0A2U1P954</accession>
<feature type="transmembrane region" description="Helical" evidence="2">
    <location>
        <begin position="37"/>
        <end position="57"/>
    </location>
</feature>
<evidence type="ECO:0000313" key="4">
    <source>
        <dbReference type="Proteomes" id="UP000245207"/>
    </source>
</evidence>
<dbReference type="AlphaFoldDB" id="A0A2U1P954"/>
<dbReference type="STRING" id="35608.A0A2U1P954"/>
<sequence>MKVAGLEAKQDTNQVFARINLMLEINSMRMPLRRNLLSFYTMLASFGLGIHAGFPVLKRHADERLPALSEGLLIRALQAKDSHGNKCRLTNQLLMSLLTFLKRVIHQLPYSEVNIHDIDQSCWIMLNLVEEVVVEEAGQSVEEIQSYILIGDAKDEDAEEVRSAGPGRGGLGGSATAGGGRGGAHIL</sequence>
<keyword evidence="4" id="KW-1185">Reference proteome</keyword>
<comment type="caution">
    <text evidence="3">The sequence shown here is derived from an EMBL/GenBank/DDBJ whole genome shotgun (WGS) entry which is preliminary data.</text>
</comment>
<proteinExistence type="predicted"/>
<evidence type="ECO:0000313" key="3">
    <source>
        <dbReference type="EMBL" id="PWA82274.1"/>
    </source>
</evidence>
<name>A0A2U1P954_ARTAN</name>
<dbReference type="Proteomes" id="UP000245207">
    <property type="component" value="Unassembled WGS sequence"/>
</dbReference>
<evidence type="ECO:0000256" key="2">
    <source>
        <dbReference type="SAM" id="Phobius"/>
    </source>
</evidence>
<gene>
    <name evidence="3" type="ORF">CTI12_AA180090</name>
</gene>
<keyword evidence="2" id="KW-0812">Transmembrane</keyword>
<organism evidence="3 4">
    <name type="scientific">Artemisia annua</name>
    <name type="common">Sweet wormwood</name>
    <dbReference type="NCBI Taxonomy" id="35608"/>
    <lineage>
        <taxon>Eukaryota</taxon>
        <taxon>Viridiplantae</taxon>
        <taxon>Streptophyta</taxon>
        <taxon>Embryophyta</taxon>
        <taxon>Tracheophyta</taxon>
        <taxon>Spermatophyta</taxon>
        <taxon>Magnoliopsida</taxon>
        <taxon>eudicotyledons</taxon>
        <taxon>Gunneridae</taxon>
        <taxon>Pentapetalae</taxon>
        <taxon>asterids</taxon>
        <taxon>campanulids</taxon>
        <taxon>Asterales</taxon>
        <taxon>Asteraceae</taxon>
        <taxon>Asteroideae</taxon>
        <taxon>Anthemideae</taxon>
        <taxon>Artemisiinae</taxon>
        <taxon>Artemisia</taxon>
    </lineage>
</organism>
<feature type="compositionally biased region" description="Gly residues" evidence="1">
    <location>
        <begin position="166"/>
        <end position="187"/>
    </location>
</feature>
<keyword evidence="2" id="KW-1133">Transmembrane helix</keyword>
<reference evidence="3 4" key="1">
    <citation type="journal article" date="2018" name="Mol. Plant">
        <title>The genome of Artemisia annua provides insight into the evolution of Asteraceae family and artemisinin biosynthesis.</title>
        <authorList>
            <person name="Shen Q."/>
            <person name="Zhang L."/>
            <person name="Liao Z."/>
            <person name="Wang S."/>
            <person name="Yan T."/>
            <person name="Shi P."/>
            <person name="Liu M."/>
            <person name="Fu X."/>
            <person name="Pan Q."/>
            <person name="Wang Y."/>
            <person name="Lv Z."/>
            <person name="Lu X."/>
            <person name="Zhang F."/>
            <person name="Jiang W."/>
            <person name="Ma Y."/>
            <person name="Chen M."/>
            <person name="Hao X."/>
            <person name="Li L."/>
            <person name="Tang Y."/>
            <person name="Lv G."/>
            <person name="Zhou Y."/>
            <person name="Sun X."/>
            <person name="Brodelius P.E."/>
            <person name="Rose J.K.C."/>
            <person name="Tang K."/>
        </authorList>
    </citation>
    <scope>NUCLEOTIDE SEQUENCE [LARGE SCALE GENOMIC DNA]</scope>
    <source>
        <strain evidence="4">cv. Huhao1</strain>
        <tissue evidence="3">Leaf</tissue>
    </source>
</reference>
<dbReference type="EMBL" id="PKPP01001489">
    <property type="protein sequence ID" value="PWA82274.1"/>
    <property type="molecule type" value="Genomic_DNA"/>
</dbReference>